<evidence type="ECO:0000259" key="7">
    <source>
        <dbReference type="Pfam" id="PF02449"/>
    </source>
</evidence>
<evidence type="ECO:0000313" key="10">
    <source>
        <dbReference type="EMBL" id="KAF4410559.1"/>
    </source>
</evidence>
<gene>
    <name evidence="10" type="ORF">GCU69_03160</name>
</gene>
<dbReference type="Pfam" id="PF08532">
    <property type="entry name" value="Glyco_hydro_42M"/>
    <property type="match status" value="1"/>
</dbReference>
<feature type="domain" description="Beta-galactosidase C-terminal" evidence="9">
    <location>
        <begin position="615"/>
        <end position="667"/>
    </location>
</feature>
<keyword evidence="5 6" id="KW-0326">Glycosidase</keyword>
<dbReference type="InterPro" id="IPR017853">
    <property type="entry name" value="GH"/>
</dbReference>
<dbReference type="Proteomes" id="UP000621266">
    <property type="component" value="Unassembled WGS sequence"/>
</dbReference>
<evidence type="ECO:0000259" key="8">
    <source>
        <dbReference type="Pfam" id="PF08532"/>
    </source>
</evidence>
<evidence type="ECO:0000256" key="4">
    <source>
        <dbReference type="ARBA" id="ARBA00022801"/>
    </source>
</evidence>
<evidence type="ECO:0000313" key="11">
    <source>
        <dbReference type="Proteomes" id="UP000621266"/>
    </source>
</evidence>
<dbReference type="SUPFAM" id="SSF51445">
    <property type="entry name" value="(Trans)glycosidases"/>
    <property type="match status" value="1"/>
</dbReference>
<name>A0ABQ7FNQ2_9ACTN</name>
<dbReference type="PANTHER" id="PTHR36447">
    <property type="entry name" value="BETA-GALACTOSIDASE GANA"/>
    <property type="match status" value="1"/>
</dbReference>
<comment type="catalytic activity">
    <reaction evidence="1 6">
        <text>Hydrolysis of terminal non-reducing beta-D-galactose residues in beta-D-galactosides.</text>
        <dbReference type="EC" id="3.2.1.23"/>
    </reaction>
</comment>
<dbReference type="CDD" id="cd03143">
    <property type="entry name" value="A4_beta-galactosidase_middle_domain"/>
    <property type="match status" value="1"/>
</dbReference>
<dbReference type="InterPro" id="IPR013738">
    <property type="entry name" value="Beta_galactosidase_Trimer"/>
</dbReference>
<sequence>MERGPGLEDATRGRVLFGGDYNPEQWPEDVWPEDVRLMREADVSLVTVGVFSWARIEPRPGVFDFGWLDTVLGLLDDAGIGVCLATPTASPPPWLGARHPETLPRDRAGNTVWYGSRNQFCASSPVYREHALAVTEAVAARYAGHPALRLWHVGNEYGTHCWCEETARHFRRWLRERHGTLDALNEAWGTAFWSQGYGDWEELIPPRQAQYMISPGQALDFRRFTSDALLECFEAERDVLRRHAPGVPVTTNFMPLFPGVDGWRWAEREDVVSADIYPDPADPHAGAYNALAQDLTRSQAGGPWALLEQAAGAVNWRGVNRPKPEGLTRLWSLQAVARGADAVCFFQWRQSRQGSEKFHSAMLPHAGEHSRTFRQVRELGADLARIGAAVAGAGVPAGAAVLHDWDSWWAGLGEGRPSALLDRETLLRAWHQALWEANVTTDFARPESDLSGYHLVAVPHLSLLTDAALDNLTSYVREGGTLVCGFFTGVTDEDDRVRPGGVDPRLRELLGVGTVHDWWPLAEGETVTAESALPGLSDFTGTLWSEDLDLTTAEPAARLTGGELDGRPALTRNAYGFGTAWYVTTLPEPRALRALLARAADEAGVLPPLTRLPPGVEAVRRGGLLFLLNHGPAPAGVRLPAPHTDLLTGREYETGIHLERHGAAVLRPAAAHHRPPTSKGESP</sequence>
<dbReference type="Pfam" id="PF08533">
    <property type="entry name" value="Glyco_hydro_42C"/>
    <property type="match status" value="1"/>
</dbReference>
<dbReference type="SUPFAM" id="SSF52317">
    <property type="entry name" value="Class I glutamine amidotransferase-like"/>
    <property type="match status" value="1"/>
</dbReference>
<evidence type="ECO:0000256" key="6">
    <source>
        <dbReference type="PIRNR" id="PIRNR001084"/>
    </source>
</evidence>
<dbReference type="PANTHER" id="PTHR36447:SF1">
    <property type="entry name" value="BETA-GALACTOSIDASE GANA"/>
    <property type="match status" value="1"/>
</dbReference>
<evidence type="ECO:0000256" key="5">
    <source>
        <dbReference type="ARBA" id="ARBA00023295"/>
    </source>
</evidence>
<accession>A0ABQ7FNQ2</accession>
<protein>
    <recommendedName>
        <fullName evidence="3 6">Beta-galactosidase</fullName>
        <shortName evidence="6">Beta-gal</shortName>
        <ecNumber evidence="3 6">3.2.1.23</ecNumber>
    </recommendedName>
</protein>
<feature type="domain" description="Beta-galactosidase trimerisation" evidence="8">
    <location>
        <begin position="397"/>
        <end position="605"/>
    </location>
</feature>
<evidence type="ECO:0000259" key="9">
    <source>
        <dbReference type="Pfam" id="PF08533"/>
    </source>
</evidence>
<keyword evidence="11" id="KW-1185">Reference proteome</keyword>
<evidence type="ECO:0000256" key="1">
    <source>
        <dbReference type="ARBA" id="ARBA00001412"/>
    </source>
</evidence>
<comment type="caution">
    <text evidence="10">The sequence shown here is derived from an EMBL/GenBank/DDBJ whole genome shotgun (WGS) entry which is preliminary data.</text>
</comment>
<dbReference type="InterPro" id="IPR003476">
    <property type="entry name" value="Glyco_hydro_42"/>
</dbReference>
<feature type="domain" description="Glycoside hydrolase family 42 N-terminal" evidence="7">
    <location>
        <begin position="20"/>
        <end position="385"/>
    </location>
</feature>
<comment type="similarity">
    <text evidence="2 6">Belongs to the glycosyl hydrolase 42 family.</text>
</comment>
<proteinExistence type="inferred from homology"/>
<dbReference type="Gene3D" id="2.60.40.1180">
    <property type="entry name" value="Golgi alpha-mannosidase II"/>
    <property type="match status" value="1"/>
</dbReference>
<evidence type="ECO:0000256" key="3">
    <source>
        <dbReference type="ARBA" id="ARBA00012756"/>
    </source>
</evidence>
<evidence type="ECO:0000256" key="2">
    <source>
        <dbReference type="ARBA" id="ARBA00005940"/>
    </source>
</evidence>
<dbReference type="Gene3D" id="3.20.20.80">
    <property type="entry name" value="Glycosidases"/>
    <property type="match status" value="1"/>
</dbReference>
<dbReference type="RefSeq" id="WP_156205065.1">
    <property type="nucleotide sequence ID" value="NZ_WHPN01000060.1"/>
</dbReference>
<keyword evidence="4 6" id="KW-0378">Hydrolase</keyword>
<reference evidence="10 11" key="1">
    <citation type="submission" date="2019-10" db="EMBL/GenBank/DDBJ databases">
        <title>Streptomyces tenebrisbrunneis sp.nov., an endogenous actinomycete isolated from of Lycium ruthenicum.</title>
        <authorList>
            <person name="Ma L."/>
        </authorList>
    </citation>
    <scope>NUCLEOTIDE SEQUENCE [LARGE SCALE GENOMIC DNA]</scope>
    <source>
        <strain evidence="10 11">TRM 66187</strain>
    </source>
</reference>
<dbReference type="EC" id="3.2.1.23" evidence="3 6"/>
<dbReference type="InterPro" id="IPR013739">
    <property type="entry name" value="Beta_galactosidase_C"/>
</dbReference>
<dbReference type="Gene3D" id="3.40.50.880">
    <property type="match status" value="1"/>
</dbReference>
<dbReference type="PIRSF" id="PIRSF001084">
    <property type="entry name" value="B-galactosidase"/>
    <property type="match status" value="1"/>
</dbReference>
<dbReference type="InterPro" id="IPR013780">
    <property type="entry name" value="Glyco_hydro_b"/>
</dbReference>
<dbReference type="EMBL" id="WHPN01000060">
    <property type="protein sequence ID" value="KAF4410559.1"/>
    <property type="molecule type" value="Genomic_DNA"/>
</dbReference>
<organism evidence="10 11">
    <name type="scientific">Streptomyces lycii</name>
    <dbReference type="NCBI Taxonomy" id="2654337"/>
    <lineage>
        <taxon>Bacteria</taxon>
        <taxon>Bacillati</taxon>
        <taxon>Actinomycetota</taxon>
        <taxon>Actinomycetes</taxon>
        <taxon>Kitasatosporales</taxon>
        <taxon>Streptomycetaceae</taxon>
        <taxon>Streptomyces</taxon>
    </lineage>
</organism>
<dbReference type="InterPro" id="IPR013529">
    <property type="entry name" value="Glyco_hydro_42_N"/>
</dbReference>
<dbReference type="InterPro" id="IPR029062">
    <property type="entry name" value="Class_I_gatase-like"/>
</dbReference>
<dbReference type="Pfam" id="PF02449">
    <property type="entry name" value="Glyco_hydro_42"/>
    <property type="match status" value="1"/>
</dbReference>